<dbReference type="AlphaFoldDB" id="A0A7S2E5B9"/>
<feature type="transmembrane region" description="Helical" evidence="2">
    <location>
        <begin position="196"/>
        <end position="220"/>
    </location>
</feature>
<feature type="transmembrane region" description="Helical" evidence="2">
    <location>
        <begin position="333"/>
        <end position="356"/>
    </location>
</feature>
<feature type="domain" description="EamA" evidence="3">
    <location>
        <begin position="8"/>
        <end position="149"/>
    </location>
</feature>
<name>A0A7S2E5B9_9STRA</name>
<dbReference type="PANTHER" id="PTHR22911:SF102">
    <property type="entry name" value="MEMBRANE PROTEIN"/>
    <property type="match status" value="1"/>
</dbReference>
<feature type="transmembrane region" description="Helical" evidence="2">
    <location>
        <begin position="6"/>
        <end position="26"/>
    </location>
</feature>
<organism evidence="4">
    <name type="scientific">Ditylum brightwellii</name>
    <dbReference type="NCBI Taxonomy" id="49249"/>
    <lineage>
        <taxon>Eukaryota</taxon>
        <taxon>Sar</taxon>
        <taxon>Stramenopiles</taxon>
        <taxon>Ochrophyta</taxon>
        <taxon>Bacillariophyta</taxon>
        <taxon>Mediophyceae</taxon>
        <taxon>Lithodesmiophycidae</taxon>
        <taxon>Lithodesmiales</taxon>
        <taxon>Lithodesmiaceae</taxon>
        <taxon>Ditylum</taxon>
    </lineage>
</organism>
<dbReference type="PANTHER" id="PTHR22911">
    <property type="entry name" value="ACYL-MALONYL CONDENSING ENZYME-RELATED"/>
    <property type="match status" value="1"/>
</dbReference>
<evidence type="ECO:0000256" key="2">
    <source>
        <dbReference type="SAM" id="Phobius"/>
    </source>
</evidence>
<dbReference type="InterPro" id="IPR037185">
    <property type="entry name" value="EmrE-like"/>
</dbReference>
<dbReference type="InterPro" id="IPR000620">
    <property type="entry name" value="EamA_dom"/>
</dbReference>
<dbReference type="Gene3D" id="1.10.3730.20">
    <property type="match status" value="1"/>
</dbReference>
<feature type="transmembrane region" description="Helical" evidence="2">
    <location>
        <begin position="75"/>
        <end position="94"/>
    </location>
</feature>
<feature type="compositionally biased region" description="Basic and acidic residues" evidence="1">
    <location>
        <begin position="156"/>
        <end position="167"/>
    </location>
</feature>
<protein>
    <recommendedName>
        <fullName evidence="3">EamA domain-containing protein</fullName>
    </recommendedName>
</protein>
<keyword evidence="2" id="KW-1133">Transmembrane helix</keyword>
<gene>
    <name evidence="4" type="ORF">DBRI1063_LOCUS2915</name>
</gene>
<accession>A0A7S2E5B9</accession>
<feature type="transmembrane region" description="Helical" evidence="2">
    <location>
        <begin position="310"/>
        <end position="327"/>
    </location>
</feature>
<dbReference type="EMBL" id="HBGN01004394">
    <property type="protein sequence ID" value="CAD9316508.1"/>
    <property type="molecule type" value="Transcribed_RNA"/>
</dbReference>
<feature type="region of interest" description="Disordered" evidence="1">
    <location>
        <begin position="156"/>
        <end position="187"/>
    </location>
</feature>
<feature type="transmembrane region" description="Helical" evidence="2">
    <location>
        <begin position="232"/>
        <end position="252"/>
    </location>
</feature>
<feature type="transmembrane region" description="Helical" evidence="2">
    <location>
        <begin position="368"/>
        <end position="387"/>
    </location>
</feature>
<keyword evidence="2" id="KW-0472">Membrane</keyword>
<evidence type="ECO:0000259" key="3">
    <source>
        <dbReference type="Pfam" id="PF00892"/>
    </source>
</evidence>
<feature type="domain" description="EamA" evidence="3">
    <location>
        <begin position="299"/>
        <end position="381"/>
    </location>
</feature>
<reference evidence="4" key="1">
    <citation type="submission" date="2021-01" db="EMBL/GenBank/DDBJ databases">
        <authorList>
            <person name="Corre E."/>
            <person name="Pelletier E."/>
            <person name="Niang G."/>
            <person name="Scheremetjew M."/>
            <person name="Finn R."/>
            <person name="Kale V."/>
            <person name="Holt S."/>
            <person name="Cochrane G."/>
            <person name="Meng A."/>
            <person name="Brown T."/>
            <person name="Cohen L."/>
        </authorList>
    </citation>
    <scope>NUCLEOTIDE SEQUENCE</scope>
    <source>
        <strain evidence="4">Pop2</strain>
    </source>
</reference>
<sequence>MSSSYTSGIFAALSGPLAMTIGFYLWENQWKGSAYALNLYKCTTASVGFIFLSILTRLLNDEKLFSSDIFTTRKVGYLFLSSTIGIVIGDVLWLEGLQRIGARRVIVVDTLKPFLAALLAFLFLGEKFVNLGASLGGMGITVLGVAMVSFDKEREEEGEEELPHNDDTNTLPNNNHDTIQPNANQTKSSSTKSIQIGYIFSFANVVLDTFGSLLTKVYGIGMTTWEISLLRFGFAGGIMLCVTLILIAMEYFDLLHGWTQNKDATKIEQDDSHDDAFLDDTRANQEFNTTLPVQTSSPWYRLPKMPPQNWLYVSLGVFFVTFLFPALTNYALFQIALALVLTLTSIGPLYALPLSWMITKERPSWKGVVGATLAVVGIVVFGVYGQLS</sequence>
<feature type="compositionally biased region" description="Polar residues" evidence="1">
    <location>
        <begin position="168"/>
        <end position="187"/>
    </location>
</feature>
<dbReference type="Pfam" id="PF00892">
    <property type="entry name" value="EamA"/>
    <property type="match status" value="2"/>
</dbReference>
<dbReference type="SUPFAM" id="SSF103481">
    <property type="entry name" value="Multidrug resistance efflux transporter EmrE"/>
    <property type="match status" value="2"/>
</dbReference>
<evidence type="ECO:0000313" key="4">
    <source>
        <dbReference type="EMBL" id="CAD9316508.1"/>
    </source>
</evidence>
<evidence type="ECO:0000256" key="1">
    <source>
        <dbReference type="SAM" id="MobiDB-lite"/>
    </source>
</evidence>
<proteinExistence type="predicted"/>
<feature type="transmembrane region" description="Helical" evidence="2">
    <location>
        <begin position="38"/>
        <end position="55"/>
    </location>
</feature>
<keyword evidence="2" id="KW-0812">Transmembrane</keyword>
<dbReference type="GO" id="GO:0016020">
    <property type="term" value="C:membrane"/>
    <property type="evidence" value="ECO:0007669"/>
    <property type="project" value="InterPro"/>
</dbReference>